<evidence type="ECO:0000256" key="3">
    <source>
        <dbReference type="ARBA" id="ARBA00022576"/>
    </source>
</evidence>
<comment type="cofactor">
    <cofactor evidence="1">
        <name>pyridoxal 5'-phosphate</name>
        <dbReference type="ChEBI" id="CHEBI:597326"/>
    </cofactor>
</comment>
<reference evidence="7" key="1">
    <citation type="submission" date="2018-05" db="EMBL/GenBank/DDBJ databases">
        <authorList>
            <person name="Lanie J.A."/>
            <person name="Ng W.-L."/>
            <person name="Kazmierczak K.M."/>
            <person name="Andrzejewski T.M."/>
            <person name="Davidsen T.M."/>
            <person name="Wayne K.J."/>
            <person name="Tettelin H."/>
            <person name="Glass J.I."/>
            <person name="Rusch D."/>
            <person name="Podicherti R."/>
            <person name="Tsui H.-C.T."/>
            <person name="Winkler M.E."/>
        </authorList>
    </citation>
    <scope>NUCLEOTIDE SEQUENCE</scope>
</reference>
<dbReference type="GO" id="GO:0006520">
    <property type="term" value="P:amino acid metabolic process"/>
    <property type="evidence" value="ECO:0007669"/>
    <property type="project" value="InterPro"/>
</dbReference>
<dbReference type="Gene3D" id="3.90.1150.10">
    <property type="entry name" value="Aspartate Aminotransferase, domain 1"/>
    <property type="match status" value="1"/>
</dbReference>
<keyword evidence="5" id="KW-0663">Pyridoxal phosphate</keyword>
<proteinExistence type="inferred from homology"/>
<dbReference type="SUPFAM" id="SSF53383">
    <property type="entry name" value="PLP-dependent transferases"/>
    <property type="match status" value="1"/>
</dbReference>
<dbReference type="Gene3D" id="3.40.640.10">
    <property type="entry name" value="Type I PLP-dependent aspartate aminotransferase-like (Major domain)"/>
    <property type="match status" value="1"/>
</dbReference>
<dbReference type="InterPro" id="IPR015422">
    <property type="entry name" value="PyrdxlP-dep_Trfase_small"/>
</dbReference>
<evidence type="ECO:0000256" key="4">
    <source>
        <dbReference type="ARBA" id="ARBA00022679"/>
    </source>
</evidence>
<keyword evidence="4" id="KW-0808">Transferase</keyword>
<dbReference type="InterPro" id="IPR015424">
    <property type="entry name" value="PyrdxlP-dep_Trfase"/>
</dbReference>
<dbReference type="Pfam" id="PF00155">
    <property type="entry name" value="Aminotran_1_2"/>
    <property type="match status" value="1"/>
</dbReference>
<evidence type="ECO:0000256" key="1">
    <source>
        <dbReference type="ARBA" id="ARBA00001933"/>
    </source>
</evidence>
<dbReference type="GO" id="GO:0030170">
    <property type="term" value="F:pyridoxal phosphate binding"/>
    <property type="evidence" value="ECO:0007669"/>
    <property type="project" value="InterPro"/>
</dbReference>
<accession>A0A382DUW5</accession>
<name>A0A382DUW5_9ZZZZ</name>
<dbReference type="EMBL" id="UINC01041217">
    <property type="protein sequence ID" value="SVB42178.1"/>
    <property type="molecule type" value="Genomic_DNA"/>
</dbReference>
<dbReference type="InterPro" id="IPR050596">
    <property type="entry name" value="AspAT/PAT-like"/>
</dbReference>
<dbReference type="PANTHER" id="PTHR46383">
    <property type="entry name" value="ASPARTATE AMINOTRANSFERASE"/>
    <property type="match status" value="1"/>
</dbReference>
<protein>
    <recommendedName>
        <fullName evidence="6">Aminotransferase class I/classII large domain-containing protein</fullName>
    </recommendedName>
</protein>
<sequence>MKLAKNLERLGTESAFKILAEAKKLENEGKEIIHLSLGQPDFKTPKHIVDAAKKALDDGHHGYVLPNGIIECRKAVTRKIKNLYNADIDPERVIIMPGGKPTMYYAITLFGEPGSEIIYPDPGFPIYESMINYTGAKAVPINILENKDFSMNPQKILSLINDKTRLIILNNPNNPTGGFTDKNKIDQLAEGLKKFPHVAILSDEIYSRQIFDQKKMPTFFDYPNLYNRLIVLDGWSKAYSMTGWRLGWGVWPEHLVEHVIKFCVNNHSCVNAAVQFGGIAALDGPDDSIMMMMDKFAKRRKLIFEGLNSINGIECSLPGGAFYVFPKVIGTGMNGQEFAKKCLHEAGVAIVPGTAFGKKAVDYVRFSFAASQEDISKALEKIRKMLV</sequence>
<dbReference type="InterPro" id="IPR004839">
    <property type="entry name" value="Aminotransferase_I/II_large"/>
</dbReference>
<dbReference type="CDD" id="cd00609">
    <property type="entry name" value="AAT_like"/>
    <property type="match status" value="1"/>
</dbReference>
<evidence type="ECO:0000259" key="6">
    <source>
        <dbReference type="Pfam" id="PF00155"/>
    </source>
</evidence>
<comment type="similarity">
    <text evidence="2">Belongs to the class-I pyridoxal-phosphate-dependent aminotransferase family.</text>
</comment>
<organism evidence="7">
    <name type="scientific">marine metagenome</name>
    <dbReference type="NCBI Taxonomy" id="408172"/>
    <lineage>
        <taxon>unclassified sequences</taxon>
        <taxon>metagenomes</taxon>
        <taxon>ecological metagenomes</taxon>
    </lineage>
</organism>
<dbReference type="GO" id="GO:0008483">
    <property type="term" value="F:transaminase activity"/>
    <property type="evidence" value="ECO:0007669"/>
    <property type="project" value="UniProtKB-KW"/>
</dbReference>
<feature type="domain" description="Aminotransferase class I/classII large" evidence="6">
    <location>
        <begin position="31"/>
        <end position="382"/>
    </location>
</feature>
<evidence type="ECO:0000256" key="5">
    <source>
        <dbReference type="ARBA" id="ARBA00022898"/>
    </source>
</evidence>
<dbReference type="PANTHER" id="PTHR46383:SF1">
    <property type="entry name" value="ASPARTATE AMINOTRANSFERASE"/>
    <property type="match status" value="1"/>
</dbReference>
<dbReference type="InterPro" id="IPR015421">
    <property type="entry name" value="PyrdxlP-dep_Trfase_major"/>
</dbReference>
<keyword evidence="3" id="KW-0032">Aminotransferase</keyword>
<gene>
    <name evidence="7" type="ORF">METZ01_LOCUS195032</name>
</gene>
<evidence type="ECO:0000256" key="2">
    <source>
        <dbReference type="ARBA" id="ARBA00007441"/>
    </source>
</evidence>
<evidence type="ECO:0000313" key="7">
    <source>
        <dbReference type="EMBL" id="SVB42178.1"/>
    </source>
</evidence>
<dbReference type="AlphaFoldDB" id="A0A382DUW5"/>